<dbReference type="InterPro" id="IPR019734">
    <property type="entry name" value="TPR_rpt"/>
</dbReference>
<dbReference type="Proteomes" id="UP001629156">
    <property type="component" value="Unassembled WGS sequence"/>
</dbReference>
<dbReference type="Pfam" id="PF13432">
    <property type="entry name" value="TPR_16"/>
    <property type="match status" value="1"/>
</dbReference>
<protein>
    <submittedName>
        <fullName evidence="2">Tetratricopeptide repeat protein</fullName>
    </submittedName>
</protein>
<evidence type="ECO:0000313" key="2">
    <source>
        <dbReference type="EMBL" id="MFL9844205.1"/>
    </source>
</evidence>
<dbReference type="RefSeq" id="WP_408084457.1">
    <property type="nucleotide sequence ID" value="NZ_JBELPZ010000005.1"/>
</dbReference>
<accession>A0ABW8YYH0</accession>
<keyword evidence="3" id="KW-1185">Reference proteome</keyword>
<dbReference type="Pfam" id="PF13174">
    <property type="entry name" value="TPR_6"/>
    <property type="match status" value="1"/>
</dbReference>
<dbReference type="SUPFAM" id="SSF48452">
    <property type="entry name" value="TPR-like"/>
    <property type="match status" value="3"/>
</dbReference>
<reference evidence="2 3" key="1">
    <citation type="submission" date="2024-06" db="EMBL/GenBank/DDBJ databases">
        <authorList>
            <person name="Kaempfer P."/>
            <person name="Viver T."/>
        </authorList>
    </citation>
    <scope>NUCLEOTIDE SEQUENCE [LARGE SCALE GENOMIC DNA]</scope>
    <source>
        <strain evidence="2 3">ST-119</strain>
    </source>
</reference>
<gene>
    <name evidence="2" type="ORF">ABS766_07225</name>
</gene>
<feature type="signal peptide" evidence="1">
    <location>
        <begin position="1"/>
        <end position="18"/>
    </location>
</feature>
<dbReference type="PANTHER" id="PTHR12558:SF13">
    <property type="entry name" value="CELL DIVISION CYCLE PROTEIN 27 HOMOLOG"/>
    <property type="match status" value="1"/>
</dbReference>
<keyword evidence="1" id="KW-0732">Signal</keyword>
<evidence type="ECO:0000256" key="1">
    <source>
        <dbReference type="SAM" id="SignalP"/>
    </source>
</evidence>
<dbReference type="Gene3D" id="1.25.40.10">
    <property type="entry name" value="Tetratricopeptide repeat domain"/>
    <property type="match status" value="4"/>
</dbReference>
<dbReference type="EMBL" id="JBELPZ010000005">
    <property type="protein sequence ID" value="MFL9844205.1"/>
    <property type="molecule type" value="Genomic_DNA"/>
</dbReference>
<feature type="chain" id="PRO_5045774287" evidence="1">
    <location>
        <begin position="19"/>
        <end position="594"/>
    </location>
</feature>
<evidence type="ECO:0000313" key="3">
    <source>
        <dbReference type="Proteomes" id="UP001629156"/>
    </source>
</evidence>
<sequence length="594" mass="68848">MKKIFLYIFFLLAVTAFAQNEQLALNYFEKGEFEKAAVIYKELEQKQPYNFFYAQRLAACYQQLQEYDKATALLSEKLEKTKQPLLLVELGYNYQLQDNMASAQKYYDQAIDAITQNPSAVYGVADAFEKKVLVDQALKAYKTATAINPNMNFDYQMALLEGQLGHMDLMTERLLDYAYNNQRNLIVVQHQLTRFMEEETDGSNFNDLLRKALLVKAQKNQDIFWNQFLSWFFVQQKDYNKAFVQEKAIYRRDPNMFMNIVSLGKIALEENEKDTAREIYSYILENTTDQQLLAEAHYNLLNLDIEAATEKDYEGIKQRIDALLADFGITPYSLDLQLIKAKFQAFYLKDTQAATATLNRALELQLNKYQQAKVKMELSDVLLLDSKFNQAIIYYAQIEEDLKNDAVGHEASLKMARASYFKGDFDWAQKQLKVLKSSSSQLIANDALELFLLITDNTVEDSTQVALKKFAKADFLLYQNKKAEALASFKQLLDSTQTESIKDVTLLRMGRIYEGQGKYDFALQQYKQIIDNFTDGIYIDEALFFSAEIYNKQLHQPEEAKPLYEKLLFGHEDSIYFIEARKQFRLLRGDAVNS</sequence>
<proteinExistence type="predicted"/>
<name>A0ABW8YYH0_9FLAO</name>
<organism evidence="2 3">
    <name type="scientific">Flavobacterium rhizosphaerae</name>
    <dbReference type="NCBI Taxonomy" id="3163298"/>
    <lineage>
        <taxon>Bacteria</taxon>
        <taxon>Pseudomonadati</taxon>
        <taxon>Bacteroidota</taxon>
        <taxon>Flavobacteriia</taxon>
        <taxon>Flavobacteriales</taxon>
        <taxon>Flavobacteriaceae</taxon>
        <taxon>Flavobacterium</taxon>
    </lineage>
</organism>
<dbReference type="SMART" id="SM00028">
    <property type="entry name" value="TPR"/>
    <property type="match status" value="5"/>
</dbReference>
<dbReference type="InterPro" id="IPR011990">
    <property type="entry name" value="TPR-like_helical_dom_sf"/>
</dbReference>
<comment type="caution">
    <text evidence="2">The sequence shown here is derived from an EMBL/GenBank/DDBJ whole genome shotgun (WGS) entry which is preliminary data.</text>
</comment>
<dbReference type="PANTHER" id="PTHR12558">
    <property type="entry name" value="CELL DIVISION CYCLE 16,23,27"/>
    <property type="match status" value="1"/>
</dbReference>